<keyword evidence="2" id="KW-0413">Isomerase</keyword>
<dbReference type="Gene3D" id="3.10.310.10">
    <property type="entry name" value="Diaminopimelate Epimerase, Chain A, domain 1"/>
    <property type="match status" value="2"/>
</dbReference>
<dbReference type="InterPro" id="IPR007400">
    <property type="entry name" value="PrpF-like"/>
</dbReference>
<evidence type="ECO:0000313" key="3">
    <source>
        <dbReference type="EMBL" id="EAS48094.1"/>
    </source>
</evidence>
<evidence type="ECO:0000256" key="1">
    <source>
        <dbReference type="ARBA" id="ARBA00007673"/>
    </source>
</evidence>
<dbReference type="AlphaFoldDB" id="Q1YUG4"/>
<dbReference type="OrthoDB" id="9779763at2"/>
<accession>Q1YUG4</accession>
<name>Q1YUG4_9GAMM</name>
<evidence type="ECO:0000256" key="2">
    <source>
        <dbReference type="ARBA" id="ARBA00023235"/>
    </source>
</evidence>
<reference evidence="3 4" key="1">
    <citation type="submission" date="2006-03" db="EMBL/GenBank/DDBJ databases">
        <authorList>
            <person name="Giovannoni S.J."/>
            <person name="Cho J.-C."/>
            <person name="Ferriera S."/>
            <person name="Johnson J."/>
            <person name="Kravitz S."/>
            <person name="Halpern A."/>
            <person name="Remington K."/>
            <person name="Beeson K."/>
            <person name="Tran B."/>
            <person name="Rogers Y.-H."/>
            <person name="Friedman R."/>
            <person name="Venter J.C."/>
        </authorList>
    </citation>
    <scope>NUCLEOTIDE SEQUENCE [LARGE SCALE GENOMIC DNA]</scope>
    <source>
        <strain evidence="3 4">HTCC2207</strain>
    </source>
</reference>
<dbReference type="InterPro" id="IPR047687">
    <property type="entry name" value="OMA_tautomer-like"/>
</dbReference>
<protein>
    <recommendedName>
        <fullName evidence="5">FldA protein</fullName>
    </recommendedName>
</protein>
<comment type="similarity">
    <text evidence="1">Belongs to the PrpF family.</text>
</comment>
<dbReference type="NCBIfam" id="NF033377">
    <property type="entry name" value="OMA_tautomer"/>
    <property type="match status" value="1"/>
</dbReference>
<organism evidence="3 4">
    <name type="scientific">gamma proteobacterium HTCC2207</name>
    <dbReference type="NCBI Taxonomy" id="314287"/>
    <lineage>
        <taxon>Bacteria</taxon>
        <taxon>Pseudomonadati</taxon>
        <taxon>Pseudomonadota</taxon>
        <taxon>Gammaproteobacteria</taxon>
        <taxon>Cellvibrionales</taxon>
        <taxon>Porticoccaceae</taxon>
        <taxon>SAR92 clade</taxon>
    </lineage>
</organism>
<dbReference type="Proteomes" id="UP000005555">
    <property type="component" value="Unassembled WGS sequence"/>
</dbReference>
<dbReference type="SUPFAM" id="SSF54506">
    <property type="entry name" value="Diaminopimelate epimerase-like"/>
    <property type="match status" value="2"/>
</dbReference>
<evidence type="ECO:0000313" key="4">
    <source>
        <dbReference type="Proteomes" id="UP000005555"/>
    </source>
</evidence>
<dbReference type="HOGENOM" id="CLU_026443_2_1_6"/>
<gene>
    <name evidence="3" type="ORF">GB2207_09796</name>
</gene>
<keyword evidence="4" id="KW-1185">Reference proteome</keyword>
<dbReference type="PANTHER" id="PTHR43709">
    <property type="entry name" value="ACONITATE ISOMERASE-RELATED"/>
    <property type="match status" value="1"/>
</dbReference>
<dbReference type="PANTHER" id="PTHR43709:SF3">
    <property type="entry name" value="ISOMERASE YBHH-RELATED"/>
    <property type="match status" value="1"/>
</dbReference>
<comment type="caution">
    <text evidence="3">The sequence shown here is derived from an EMBL/GenBank/DDBJ whole genome shotgun (WGS) entry which is preliminary data.</text>
</comment>
<evidence type="ECO:0008006" key="5">
    <source>
        <dbReference type="Google" id="ProtNLM"/>
    </source>
</evidence>
<dbReference type="GO" id="GO:0016853">
    <property type="term" value="F:isomerase activity"/>
    <property type="evidence" value="ECO:0007669"/>
    <property type="project" value="UniProtKB-KW"/>
</dbReference>
<sequence length="343" mass="36196">MLMRGGTSKGPFFIAQDLPSEEGARNQALLRMMGSPDARQIDGLGGAHPLTSKVAIVSSSERPEVDVDYLFLQVTPETGAISAAQNCGNMLAAVGPFAIERGLVAAATKQTVVRVHMVNSDAYAELVVQTPDGKVTYEGDAKIDGVPGPHAPILQRYYGTAGAQCGALLPTGNAIDMIDDVECTLIDNGMPSVLIRAKDLGLSGYEAPEVLEANEALKIRLEAIRVHAGQMMNLDDVTDKTIPKMCLIAPPINGGIISTRTFIPHRVHLSVGVLGAASSAAGCMLPNSVAAGIAIFEKTNPCQVDVEHPTGMLTVELEWDDGTVVLTALLRTARKIMDGEVFP</sequence>
<dbReference type="Pfam" id="PF04303">
    <property type="entry name" value="PrpF"/>
    <property type="match status" value="1"/>
</dbReference>
<dbReference type="EMBL" id="AAPI01000001">
    <property type="protein sequence ID" value="EAS48094.1"/>
    <property type="molecule type" value="Genomic_DNA"/>
</dbReference>
<proteinExistence type="inferred from homology"/>
<dbReference type="STRING" id="314287.GB2207_09796"/>
<dbReference type="eggNOG" id="COG2828">
    <property type="taxonomic scope" value="Bacteria"/>
</dbReference>